<evidence type="ECO:0000313" key="3">
    <source>
        <dbReference type="Proteomes" id="UP000823749"/>
    </source>
</evidence>
<dbReference type="EMBL" id="JACTNZ010000007">
    <property type="protein sequence ID" value="KAG5541731.1"/>
    <property type="molecule type" value="Genomic_DNA"/>
</dbReference>
<evidence type="ECO:0000256" key="1">
    <source>
        <dbReference type="SAM" id="MobiDB-lite"/>
    </source>
</evidence>
<keyword evidence="3" id="KW-1185">Reference proteome</keyword>
<dbReference type="Proteomes" id="UP000823749">
    <property type="component" value="Chromosome 7"/>
</dbReference>
<feature type="region of interest" description="Disordered" evidence="1">
    <location>
        <begin position="1"/>
        <end position="84"/>
    </location>
</feature>
<gene>
    <name evidence="2" type="ORF">RHGRI_021529</name>
</gene>
<reference evidence="2" key="1">
    <citation type="submission" date="2020-08" db="EMBL/GenBank/DDBJ databases">
        <title>Plant Genome Project.</title>
        <authorList>
            <person name="Zhang R.-G."/>
        </authorList>
    </citation>
    <scope>NUCLEOTIDE SEQUENCE</scope>
    <source>
        <strain evidence="2">WSP0</strain>
        <tissue evidence="2">Leaf</tissue>
    </source>
</reference>
<feature type="compositionally biased region" description="Polar residues" evidence="1">
    <location>
        <begin position="61"/>
        <end position="84"/>
    </location>
</feature>
<feature type="compositionally biased region" description="Polar residues" evidence="1">
    <location>
        <begin position="9"/>
        <end position="30"/>
    </location>
</feature>
<evidence type="ECO:0000313" key="2">
    <source>
        <dbReference type="EMBL" id="KAG5541731.1"/>
    </source>
</evidence>
<proteinExistence type="predicted"/>
<protein>
    <submittedName>
        <fullName evidence="2">Uncharacterized protein</fullName>
    </submittedName>
</protein>
<sequence>MLNGEDQLLQESSADTGGSTSSVLVATHVSQPGHIQPSTPSSSLSASQVNMPSVSGDLHQSVGQFTSPQFGYSGSYGSVQPSSV</sequence>
<comment type="caution">
    <text evidence="2">The sequence shown here is derived from an EMBL/GenBank/DDBJ whole genome shotgun (WGS) entry which is preliminary data.</text>
</comment>
<name>A0AAV6JKJ0_9ERIC</name>
<dbReference type="AlphaFoldDB" id="A0AAV6JKJ0"/>
<feature type="compositionally biased region" description="Low complexity" evidence="1">
    <location>
        <begin position="38"/>
        <end position="47"/>
    </location>
</feature>
<organism evidence="2 3">
    <name type="scientific">Rhododendron griersonianum</name>
    <dbReference type="NCBI Taxonomy" id="479676"/>
    <lineage>
        <taxon>Eukaryota</taxon>
        <taxon>Viridiplantae</taxon>
        <taxon>Streptophyta</taxon>
        <taxon>Embryophyta</taxon>
        <taxon>Tracheophyta</taxon>
        <taxon>Spermatophyta</taxon>
        <taxon>Magnoliopsida</taxon>
        <taxon>eudicotyledons</taxon>
        <taxon>Gunneridae</taxon>
        <taxon>Pentapetalae</taxon>
        <taxon>asterids</taxon>
        <taxon>Ericales</taxon>
        <taxon>Ericaceae</taxon>
        <taxon>Ericoideae</taxon>
        <taxon>Rhodoreae</taxon>
        <taxon>Rhododendron</taxon>
    </lineage>
</organism>
<accession>A0AAV6JKJ0</accession>